<dbReference type="EMBL" id="JAACXV010000028">
    <property type="protein sequence ID" value="KAF7286356.1"/>
    <property type="molecule type" value="Genomic_DNA"/>
</dbReference>
<evidence type="ECO:0000313" key="2">
    <source>
        <dbReference type="EMBL" id="KAF7286356.1"/>
    </source>
</evidence>
<proteinExistence type="predicted"/>
<keyword evidence="3" id="KW-1185">Reference proteome</keyword>
<dbReference type="AlphaFoldDB" id="A0A834IUL7"/>
<sequence length="114" mass="12713">MLPGGSSDVVSTSHMQILIYGEDLPFSRMLTCPRDRKPNNPKNKNDDQHVEVDGSFHRSQRPLAINAVPCADVDSLVQCRSGELMDVIHWSAVDTGPALTRRMAFKLLPRRIDA</sequence>
<evidence type="ECO:0000256" key="1">
    <source>
        <dbReference type="SAM" id="MobiDB-lite"/>
    </source>
</evidence>
<protein>
    <submittedName>
        <fullName evidence="2">Uncharacterized protein</fullName>
    </submittedName>
</protein>
<evidence type="ECO:0000313" key="3">
    <source>
        <dbReference type="Proteomes" id="UP000625711"/>
    </source>
</evidence>
<reference evidence="2" key="1">
    <citation type="submission" date="2020-08" db="EMBL/GenBank/DDBJ databases">
        <title>Genome sequencing and assembly of the red palm weevil Rhynchophorus ferrugineus.</title>
        <authorList>
            <person name="Dias G.B."/>
            <person name="Bergman C.M."/>
            <person name="Manee M."/>
        </authorList>
    </citation>
    <scope>NUCLEOTIDE SEQUENCE</scope>
    <source>
        <strain evidence="2">AA-2017</strain>
        <tissue evidence="2">Whole larva</tissue>
    </source>
</reference>
<feature type="region of interest" description="Disordered" evidence="1">
    <location>
        <begin position="30"/>
        <end position="50"/>
    </location>
</feature>
<feature type="compositionally biased region" description="Basic and acidic residues" evidence="1">
    <location>
        <begin position="33"/>
        <end position="50"/>
    </location>
</feature>
<comment type="caution">
    <text evidence="2">The sequence shown here is derived from an EMBL/GenBank/DDBJ whole genome shotgun (WGS) entry which is preliminary data.</text>
</comment>
<organism evidence="2 3">
    <name type="scientific">Rhynchophorus ferrugineus</name>
    <name type="common">Red palm weevil</name>
    <name type="synonym">Curculio ferrugineus</name>
    <dbReference type="NCBI Taxonomy" id="354439"/>
    <lineage>
        <taxon>Eukaryota</taxon>
        <taxon>Metazoa</taxon>
        <taxon>Ecdysozoa</taxon>
        <taxon>Arthropoda</taxon>
        <taxon>Hexapoda</taxon>
        <taxon>Insecta</taxon>
        <taxon>Pterygota</taxon>
        <taxon>Neoptera</taxon>
        <taxon>Endopterygota</taxon>
        <taxon>Coleoptera</taxon>
        <taxon>Polyphaga</taxon>
        <taxon>Cucujiformia</taxon>
        <taxon>Curculionidae</taxon>
        <taxon>Dryophthorinae</taxon>
        <taxon>Rhynchophorus</taxon>
    </lineage>
</organism>
<name>A0A834IUL7_RHYFE</name>
<gene>
    <name evidence="2" type="ORF">GWI33_005795</name>
</gene>
<accession>A0A834IUL7</accession>
<dbReference type="Proteomes" id="UP000625711">
    <property type="component" value="Unassembled WGS sequence"/>
</dbReference>